<organism evidence="17">
    <name type="scientific">Pseudomonas putida</name>
    <name type="common">Arthrobacter siderocapsulatus</name>
    <dbReference type="NCBI Taxonomy" id="303"/>
    <lineage>
        <taxon>Bacteria</taxon>
        <taxon>Pseudomonadati</taxon>
        <taxon>Pseudomonadota</taxon>
        <taxon>Gammaproteobacteria</taxon>
        <taxon>Pseudomonadales</taxon>
        <taxon>Pseudomonadaceae</taxon>
        <taxon>Pseudomonas</taxon>
    </lineage>
</organism>
<dbReference type="EMBL" id="CP016634">
    <property type="protein sequence ID" value="ANY86786.1"/>
    <property type="molecule type" value="Genomic_DNA"/>
</dbReference>
<dbReference type="GO" id="GO:0005576">
    <property type="term" value="C:extracellular region"/>
    <property type="evidence" value="ECO:0007669"/>
    <property type="project" value="UniProtKB-SubCell"/>
</dbReference>
<keyword evidence="9" id="KW-0677">Repeat</keyword>
<dbReference type="PANTHER" id="PTHR47114:SF2">
    <property type="entry name" value="OLIGODENDROCYTE-MYELIN GLYCOPROTEIN"/>
    <property type="match status" value="1"/>
</dbReference>
<dbReference type="InterPro" id="IPR029487">
    <property type="entry name" value="NEL_dom"/>
</dbReference>
<dbReference type="PROSITE" id="PS51450">
    <property type="entry name" value="LRR"/>
    <property type="match status" value="1"/>
</dbReference>
<evidence type="ECO:0000256" key="13">
    <source>
        <dbReference type="ARBA" id="ARBA00023200"/>
    </source>
</evidence>
<evidence type="ECO:0000256" key="3">
    <source>
        <dbReference type="ARBA" id="ARBA00004613"/>
    </source>
</evidence>
<dbReference type="AlphaFoldDB" id="A0A1B2F3K5"/>
<sequence>MVEYRLELNGLRPGALPPLPTRSFSHVSELAILDMDLGHVPEYFLQAFPNLRILRISGNRLSRLPARLHQLPRLRELNLYDNRVVLDDVQISELTRCSRLEYLNLSHNPLGRSFSVSGFARLRRLLLRNTFIDVLPAGLLECADLDYADLSDNRISRIPPIFHQAPLWLRHRVLLMGNPLAEDDVQALRVAFQSVRGANTHAVAWSGAAAGADRDRMLELWHSIEAVEGSGGMMTLLRRLLDTADFQQQPKVLAMRVLNMLQNMHEQADLRMELFTHADDDLTCQDSVALRFTNLEVRMLAIQAKAQAGTEQGATTQALLGLGRRLWRLAQVEHHVFSFLRAQADSGTPLDEVEVMLGYRQALRGSLDLPIEASEMAFPEYAQLDPARVDRIRTQVRAAEQQEALVGWMVDQDFWREHLLVVNRAHFDQCNARHHQQLERLTAQRDALTQRDAQAQGVSAQALQRQVEQIEAKMKQTQTLQKADERYEMRVLTNRALDTAPVDTAIDAR</sequence>
<evidence type="ECO:0000256" key="15">
    <source>
        <dbReference type="SAM" id="Coils"/>
    </source>
</evidence>
<evidence type="ECO:0000256" key="5">
    <source>
        <dbReference type="ARBA" id="ARBA00012483"/>
    </source>
</evidence>
<dbReference type="InterPro" id="IPR051071">
    <property type="entry name" value="LRR-bact_E3_ubiq_ligases"/>
</dbReference>
<dbReference type="EC" id="2.3.2.27" evidence="5"/>
<protein>
    <recommendedName>
        <fullName evidence="5">RING-type E3 ubiquitin transferase</fullName>
        <ecNumber evidence="5">2.3.2.27</ecNumber>
    </recommendedName>
</protein>
<name>A0A1B2F3K5_PSEPU</name>
<reference evidence="17" key="1">
    <citation type="submission" date="2016-07" db="EMBL/GenBank/DDBJ databases">
        <title>New class B carbapenemase carried by novel plasmid in Pseudomonas putida enviromental strain in eastern Amazonia.</title>
        <authorList>
            <person name="Souza C.O."/>
            <person name="Lima K.V."/>
            <person name="Brasiliense D.M."/>
            <person name="Perez-Chaparro P.J."/>
            <person name="Mamizuka E.M."/>
            <person name="Lima M.O."/>
            <person name="Lima L.N."/>
            <person name="McCulloch J.A."/>
        </authorList>
    </citation>
    <scope>NUCLEOTIDE SEQUENCE [LARGE SCALE GENOMIC DNA]</scope>
    <source>
        <strain evidence="17">IEC33019</strain>
    </source>
</reference>
<dbReference type="Gene3D" id="3.80.10.10">
    <property type="entry name" value="Ribonuclease Inhibitor"/>
    <property type="match status" value="1"/>
</dbReference>
<evidence type="ECO:0000256" key="4">
    <source>
        <dbReference type="ARBA" id="ARBA00009868"/>
    </source>
</evidence>
<feature type="coiled-coil region" evidence="15">
    <location>
        <begin position="431"/>
        <end position="480"/>
    </location>
</feature>
<evidence type="ECO:0000256" key="6">
    <source>
        <dbReference type="ARBA" id="ARBA00022525"/>
    </source>
</evidence>
<comment type="PTM">
    <text evidence="14">Ubiquitinated in the presence of host E1 ubiquitin-activating enzyme, E2 ubiquitin-conjugating enzyme and ubiquitin.</text>
</comment>
<feature type="domain" description="NEL" evidence="16">
    <location>
        <begin position="197"/>
        <end position="509"/>
    </location>
</feature>
<gene>
    <name evidence="17" type="ORF">IEC33019_1218</name>
</gene>
<keyword evidence="6 14" id="KW-0964">Secreted</keyword>
<evidence type="ECO:0000256" key="7">
    <source>
        <dbReference type="ARBA" id="ARBA00022614"/>
    </source>
</evidence>
<keyword evidence="12" id="KW-0843">Virulence</keyword>
<evidence type="ECO:0000256" key="9">
    <source>
        <dbReference type="ARBA" id="ARBA00022737"/>
    </source>
</evidence>
<evidence type="ECO:0000256" key="8">
    <source>
        <dbReference type="ARBA" id="ARBA00022679"/>
    </source>
</evidence>
<keyword evidence="11 14" id="KW-0832">Ubl conjugation</keyword>
<dbReference type="PROSITE" id="PS52053">
    <property type="entry name" value="NEL"/>
    <property type="match status" value="1"/>
</dbReference>
<dbReference type="PANTHER" id="PTHR47114">
    <property type="match status" value="1"/>
</dbReference>
<proteinExistence type="inferred from homology"/>
<keyword evidence="13 14" id="KW-1035">Host cytoplasm</keyword>
<keyword evidence="7" id="KW-0433">Leucine-rich repeat</keyword>
<evidence type="ECO:0000256" key="2">
    <source>
        <dbReference type="ARBA" id="ARBA00004192"/>
    </source>
</evidence>
<comment type="similarity">
    <text evidence="4 14">Belongs to the LRR-containing bacterial E3 ligase family.</text>
</comment>
<dbReference type="GO" id="GO:0030430">
    <property type="term" value="C:host cell cytoplasm"/>
    <property type="evidence" value="ECO:0007669"/>
    <property type="project" value="UniProtKB-SubCell"/>
</dbReference>
<dbReference type="Gene3D" id="1.20.58.360">
    <property type="entry name" value="Shigella T3SS effector IpaH defines"/>
    <property type="match status" value="1"/>
</dbReference>
<keyword evidence="10 14" id="KW-0833">Ubl conjugation pathway</keyword>
<feature type="active site" description="Glycyl thioester intermediate" evidence="14">
    <location>
        <position position="284"/>
    </location>
</feature>
<evidence type="ECO:0000256" key="10">
    <source>
        <dbReference type="ARBA" id="ARBA00022786"/>
    </source>
</evidence>
<dbReference type="Pfam" id="PF14496">
    <property type="entry name" value="NEL"/>
    <property type="match status" value="1"/>
</dbReference>
<dbReference type="GO" id="GO:0061630">
    <property type="term" value="F:ubiquitin protein ligase activity"/>
    <property type="evidence" value="ECO:0007669"/>
    <property type="project" value="UniProtKB-EC"/>
</dbReference>
<evidence type="ECO:0000313" key="17">
    <source>
        <dbReference type="EMBL" id="ANY86786.1"/>
    </source>
</evidence>
<dbReference type="InterPro" id="IPR001611">
    <property type="entry name" value="Leu-rich_rpt"/>
</dbReference>
<dbReference type="Pfam" id="PF13855">
    <property type="entry name" value="LRR_8"/>
    <property type="match status" value="1"/>
</dbReference>
<evidence type="ECO:0000256" key="14">
    <source>
        <dbReference type="PROSITE-ProRule" id="PRU01398"/>
    </source>
</evidence>
<dbReference type="SUPFAM" id="SSF52058">
    <property type="entry name" value="L domain-like"/>
    <property type="match status" value="1"/>
</dbReference>
<evidence type="ECO:0000256" key="1">
    <source>
        <dbReference type="ARBA" id="ARBA00000900"/>
    </source>
</evidence>
<comment type="catalytic activity">
    <reaction evidence="1">
        <text>S-ubiquitinyl-[E2 ubiquitin-conjugating enzyme]-L-cysteine + [acceptor protein]-L-lysine = [E2 ubiquitin-conjugating enzyme]-L-cysteine + N(6)-ubiquitinyl-[acceptor protein]-L-lysine.</text>
        <dbReference type="EC" id="2.3.2.27"/>
    </reaction>
</comment>
<evidence type="ECO:0000256" key="11">
    <source>
        <dbReference type="ARBA" id="ARBA00022843"/>
    </source>
</evidence>
<evidence type="ECO:0000259" key="16">
    <source>
        <dbReference type="PROSITE" id="PS52053"/>
    </source>
</evidence>
<evidence type="ECO:0000256" key="12">
    <source>
        <dbReference type="ARBA" id="ARBA00023026"/>
    </source>
</evidence>
<keyword evidence="8 14" id="KW-0808">Transferase</keyword>
<dbReference type="InterPro" id="IPR032675">
    <property type="entry name" value="LRR_dom_sf"/>
</dbReference>
<keyword evidence="15" id="KW-0175">Coiled coil</keyword>
<dbReference type="GO" id="GO:0016567">
    <property type="term" value="P:protein ubiquitination"/>
    <property type="evidence" value="ECO:0007669"/>
    <property type="project" value="InterPro"/>
</dbReference>
<comment type="subcellular location">
    <subcellularLocation>
        <location evidence="2">Host cytoplasm</location>
    </subcellularLocation>
    <subcellularLocation>
        <location evidence="3">Secreted</location>
    </subcellularLocation>
</comment>
<accession>A0A1B2F3K5</accession>